<name>A0A8X8VUK5_SALSN</name>
<proteinExistence type="predicted"/>
<accession>A0A8X8VUK5</accession>
<keyword evidence="1" id="KW-0902">Two-component regulatory system</keyword>
<comment type="caution">
    <text evidence="5">The sequence shown here is derived from an EMBL/GenBank/DDBJ whole genome shotgun (WGS) entry which is preliminary data.</text>
</comment>
<keyword evidence="6" id="KW-1185">Reference proteome</keyword>
<sequence>MHSVISAEPKRSVIEEAMVKGACFFFKKPISSKNLKNVWQHVYRKTRKMGIKSSDCQSHGAKAGKRGKVVHVIDEEAWNEPVNEHYGEGGQAGNDRDGLVGGMRLGKSRRKRPASSENEEAIESKRRKLAENHELADSPTNVRPATIWLG</sequence>
<keyword evidence="2" id="KW-0805">Transcription regulation</keyword>
<dbReference type="GO" id="GO:0000160">
    <property type="term" value="P:phosphorelay signal transduction system"/>
    <property type="evidence" value="ECO:0007669"/>
    <property type="project" value="UniProtKB-KW"/>
</dbReference>
<evidence type="ECO:0008006" key="7">
    <source>
        <dbReference type="Google" id="ProtNLM"/>
    </source>
</evidence>
<gene>
    <name evidence="5" type="ORF">SASPL_157636</name>
</gene>
<evidence type="ECO:0000256" key="1">
    <source>
        <dbReference type="ARBA" id="ARBA00023012"/>
    </source>
</evidence>
<keyword evidence="3" id="KW-0804">Transcription</keyword>
<dbReference type="PANTHER" id="PTHR43874:SF87">
    <property type="entry name" value="HTH MYB-TYPE DOMAIN-CONTAINING PROTEIN"/>
    <property type="match status" value="1"/>
</dbReference>
<reference evidence="5" key="1">
    <citation type="submission" date="2018-01" db="EMBL/GenBank/DDBJ databases">
        <authorList>
            <person name="Mao J.F."/>
        </authorList>
    </citation>
    <scope>NUCLEOTIDE SEQUENCE</scope>
    <source>
        <strain evidence="5">Huo1</strain>
        <tissue evidence="5">Leaf</tissue>
    </source>
</reference>
<evidence type="ECO:0000256" key="2">
    <source>
        <dbReference type="ARBA" id="ARBA00023015"/>
    </source>
</evidence>
<dbReference type="PANTHER" id="PTHR43874">
    <property type="entry name" value="TWO-COMPONENT RESPONSE REGULATOR"/>
    <property type="match status" value="1"/>
</dbReference>
<evidence type="ECO:0000256" key="4">
    <source>
        <dbReference type="SAM" id="MobiDB-lite"/>
    </source>
</evidence>
<evidence type="ECO:0000313" key="6">
    <source>
        <dbReference type="Proteomes" id="UP000298416"/>
    </source>
</evidence>
<dbReference type="InterPro" id="IPR045279">
    <property type="entry name" value="ARR-like"/>
</dbReference>
<evidence type="ECO:0000256" key="3">
    <source>
        <dbReference type="ARBA" id="ARBA00023163"/>
    </source>
</evidence>
<organism evidence="5">
    <name type="scientific">Salvia splendens</name>
    <name type="common">Scarlet sage</name>
    <dbReference type="NCBI Taxonomy" id="180675"/>
    <lineage>
        <taxon>Eukaryota</taxon>
        <taxon>Viridiplantae</taxon>
        <taxon>Streptophyta</taxon>
        <taxon>Embryophyta</taxon>
        <taxon>Tracheophyta</taxon>
        <taxon>Spermatophyta</taxon>
        <taxon>Magnoliopsida</taxon>
        <taxon>eudicotyledons</taxon>
        <taxon>Gunneridae</taxon>
        <taxon>Pentapetalae</taxon>
        <taxon>asterids</taxon>
        <taxon>lamiids</taxon>
        <taxon>Lamiales</taxon>
        <taxon>Lamiaceae</taxon>
        <taxon>Nepetoideae</taxon>
        <taxon>Mentheae</taxon>
        <taxon>Salviinae</taxon>
        <taxon>Salvia</taxon>
        <taxon>Salvia subgen. Calosphace</taxon>
        <taxon>core Calosphace</taxon>
    </lineage>
</organism>
<dbReference type="Proteomes" id="UP000298416">
    <property type="component" value="Unassembled WGS sequence"/>
</dbReference>
<reference evidence="5" key="2">
    <citation type="submission" date="2020-08" db="EMBL/GenBank/DDBJ databases">
        <title>Plant Genome Project.</title>
        <authorList>
            <person name="Zhang R.-G."/>
        </authorList>
    </citation>
    <scope>NUCLEOTIDE SEQUENCE</scope>
    <source>
        <strain evidence="5">Huo1</strain>
        <tissue evidence="5">Leaf</tissue>
    </source>
</reference>
<feature type="region of interest" description="Disordered" evidence="4">
    <location>
        <begin position="80"/>
        <end position="150"/>
    </location>
</feature>
<dbReference type="GO" id="GO:0009736">
    <property type="term" value="P:cytokinin-activated signaling pathway"/>
    <property type="evidence" value="ECO:0007669"/>
    <property type="project" value="InterPro"/>
</dbReference>
<protein>
    <recommendedName>
        <fullName evidence="7">Response regulatory domain-containing protein</fullName>
    </recommendedName>
</protein>
<dbReference type="EMBL" id="PNBA02000976">
    <property type="protein sequence ID" value="KAG6382657.1"/>
    <property type="molecule type" value="Genomic_DNA"/>
</dbReference>
<dbReference type="AlphaFoldDB" id="A0A8X8VUK5"/>
<evidence type="ECO:0000313" key="5">
    <source>
        <dbReference type="EMBL" id="KAG6382657.1"/>
    </source>
</evidence>